<gene>
    <name evidence="2" type="ORF">BJG266_LOCUS34823</name>
    <name evidence="3" type="ORF">QVE165_LOCUS51888</name>
</gene>
<accession>A0A815H9H8</accession>
<sequence length="87" mass="9887">MVIEILSGEPIYRNGEFCGFVTSTVYGFTFEKLVWLGFLHAPSSKKITVNYIRGSTYEINIATKRFKAHSNVYQPTEMGPTVLLYTN</sequence>
<dbReference type="AlphaFoldDB" id="A0A815H9H8"/>
<dbReference type="EMBL" id="CAJNOI010000809">
    <property type="protein sequence ID" value="CAF1348547.1"/>
    <property type="molecule type" value="Genomic_DNA"/>
</dbReference>
<evidence type="ECO:0000313" key="2">
    <source>
        <dbReference type="EMBL" id="CAF1348547.1"/>
    </source>
</evidence>
<dbReference type="Gene3D" id="2.40.30.110">
    <property type="entry name" value="Aminomethyltransferase beta-barrel domains"/>
    <property type="match status" value="1"/>
</dbReference>
<dbReference type="Proteomes" id="UP000663877">
    <property type="component" value="Unassembled WGS sequence"/>
</dbReference>
<protein>
    <recommendedName>
        <fullName evidence="1">Aminomethyltransferase C-terminal domain-containing protein</fullName>
    </recommendedName>
</protein>
<name>A0A815H9H8_9BILA</name>
<dbReference type="InterPro" id="IPR029043">
    <property type="entry name" value="GcvT/YgfZ_C"/>
</dbReference>
<proteinExistence type="predicted"/>
<feature type="domain" description="Aminomethyltransferase C-terminal" evidence="1">
    <location>
        <begin position="6"/>
        <end position="69"/>
    </location>
</feature>
<evidence type="ECO:0000313" key="3">
    <source>
        <dbReference type="EMBL" id="CAF1595878.1"/>
    </source>
</evidence>
<keyword evidence="4" id="KW-1185">Reference proteome</keyword>
<dbReference type="OrthoDB" id="429143at2759"/>
<dbReference type="Pfam" id="PF08669">
    <property type="entry name" value="GCV_T_C"/>
    <property type="match status" value="1"/>
</dbReference>
<reference evidence="2" key="1">
    <citation type="submission" date="2021-02" db="EMBL/GenBank/DDBJ databases">
        <authorList>
            <person name="Nowell W R."/>
        </authorList>
    </citation>
    <scope>NUCLEOTIDE SEQUENCE</scope>
</reference>
<dbReference type="SUPFAM" id="SSF101790">
    <property type="entry name" value="Aminomethyltransferase beta-barrel domain"/>
    <property type="match status" value="1"/>
</dbReference>
<dbReference type="Proteomes" id="UP000663832">
    <property type="component" value="Unassembled WGS sequence"/>
</dbReference>
<organism evidence="2 5">
    <name type="scientific">Adineta steineri</name>
    <dbReference type="NCBI Taxonomy" id="433720"/>
    <lineage>
        <taxon>Eukaryota</taxon>
        <taxon>Metazoa</taxon>
        <taxon>Spiralia</taxon>
        <taxon>Gnathifera</taxon>
        <taxon>Rotifera</taxon>
        <taxon>Eurotatoria</taxon>
        <taxon>Bdelloidea</taxon>
        <taxon>Adinetida</taxon>
        <taxon>Adinetidae</taxon>
        <taxon>Adineta</taxon>
    </lineage>
</organism>
<evidence type="ECO:0000259" key="1">
    <source>
        <dbReference type="Pfam" id="PF08669"/>
    </source>
</evidence>
<comment type="caution">
    <text evidence="2">The sequence shown here is derived from an EMBL/GenBank/DDBJ whole genome shotgun (WGS) entry which is preliminary data.</text>
</comment>
<evidence type="ECO:0000313" key="5">
    <source>
        <dbReference type="Proteomes" id="UP000663877"/>
    </source>
</evidence>
<dbReference type="InterPro" id="IPR013977">
    <property type="entry name" value="GcvT_C"/>
</dbReference>
<dbReference type="EMBL" id="CAJNOM010001163">
    <property type="protein sequence ID" value="CAF1595878.1"/>
    <property type="molecule type" value="Genomic_DNA"/>
</dbReference>
<evidence type="ECO:0000313" key="4">
    <source>
        <dbReference type="Proteomes" id="UP000663832"/>
    </source>
</evidence>